<organism evidence="2 4">
    <name type="scientific">Clavibacter michiganensis subsp. insidiosus</name>
    <dbReference type="NCBI Taxonomy" id="33014"/>
    <lineage>
        <taxon>Bacteria</taxon>
        <taxon>Bacillati</taxon>
        <taxon>Actinomycetota</taxon>
        <taxon>Actinomycetes</taxon>
        <taxon>Micrococcales</taxon>
        <taxon>Microbacteriaceae</taxon>
        <taxon>Clavibacter</taxon>
    </lineage>
</organism>
<dbReference type="EMBL" id="CP011043">
    <property type="protein sequence ID" value="AJW78432.1"/>
    <property type="molecule type" value="Genomic_DNA"/>
</dbReference>
<evidence type="ECO:0000313" key="5">
    <source>
        <dbReference type="Proteomes" id="UP000266634"/>
    </source>
</evidence>
<keyword evidence="1" id="KW-0472">Membrane</keyword>
<dbReference type="Proteomes" id="UP000032604">
    <property type="component" value="Chromosome"/>
</dbReference>
<accession>A0A0D5CGP6</accession>
<evidence type="ECO:0000313" key="3">
    <source>
        <dbReference type="EMBL" id="RIJ37209.1"/>
    </source>
</evidence>
<dbReference type="OrthoDB" id="5125140at2"/>
<sequence length="143" mass="14814">MTGTGDALDPRENADASRRSPAVILLVVLVALEALGMAGVTALLVVDLLTSTPASLASAVALIALAALAAVFLGAVVRGILRGRSWVRPAAVTWQVLQIAVGVGSLQGQDARQDLGWGLIVPSVLVFVLLLTRSVLLATRRRD</sequence>
<dbReference type="RefSeq" id="WP_045527074.1">
    <property type="nucleotide sequence ID" value="NZ_CP011043.1"/>
</dbReference>
<dbReference type="Proteomes" id="UP000266634">
    <property type="component" value="Unassembled WGS sequence"/>
</dbReference>
<protein>
    <submittedName>
        <fullName evidence="2">Uncharacterized protein</fullName>
    </submittedName>
</protein>
<evidence type="ECO:0000313" key="4">
    <source>
        <dbReference type="Proteomes" id="UP000032604"/>
    </source>
</evidence>
<keyword evidence="1" id="KW-1133">Transmembrane helix</keyword>
<dbReference type="KEGG" id="cmh:VO01_04165"/>
<dbReference type="AlphaFoldDB" id="A0A0D5CGP6"/>
<reference evidence="3 5" key="2">
    <citation type="submission" date="2018-08" db="EMBL/GenBank/DDBJ databases">
        <title>Genome Sequence of Clavibacter michiganensis Subspecies type strains, and the Atypical Peach-Colored Strains Isolated from Tomato.</title>
        <authorList>
            <person name="Osdaghi E."/>
            <person name="Portier P."/>
            <person name="Briand M."/>
            <person name="Jacques M.-A."/>
        </authorList>
    </citation>
    <scope>NUCLEOTIDE SEQUENCE [LARGE SCALE GENOMIC DNA]</scope>
    <source>
        <strain evidence="3 5">CFBP 6488</strain>
    </source>
</reference>
<keyword evidence="1" id="KW-0812">Transmembrane</keyword>
<name>A0A0D5CGP6_9MICO</name>
<feature type="transmembrane region" description="Helical" evidence="1">
    <location>
        <begin position="115"/>
        <end position="136"/>
    </location>
</feature>
<dbReference type="PATRIC" id="fig|33014.5.peg.869"/>
<proteinExistence type="predicted"/>
<gene>
    <name evidence="3" type="ORF">DZF93_08085</name>
    <name evidence="2" type="ORF">VO01_04165</name>
</gene>
<dbReference type="EMBL" id="QWEA01000267">
    <property type="protein sequence ID" value="RIJ37209.1"/>
    <property type="molecule type" value="Genomic_DNA"/>
</dbReference>
<reference evidence="2 4" key="1">
    <citation type="journal article" date="2015" name="Genome Announc.">
        <title>Complete Genome Sequence of Clavibacter michiganensis subsp. insidiosus R1-1 Using PacBio Single-Molecule Real-Time Technology.</title>
        <authorList>
            <person name="Lu Y."/>
            <person name="Samac D.A."/>
            <person name="Glazebrook J."/>
            <person name="Ishimaru C.A."/>
        </authorList>
    </citation>
    <scope>NUCLEOTIDE SEQUENCE [LARGE SCALE GENOMIC DNA]</scope>
    <source>
        <strain evidence="2 4">R1-1</strain>
    </source>
</reference>
<feature type="transmembrane region" description="Helical" evidence="1">
    <location>
        <begin position="56"/>
        <end position="77"/>
    </location>
</feature>
<feature type="transmembrane region" description="Helical" evidence="1">
    <location>
        <begin position="21"/>
        <end position="44"/>
    </location>
</feature>
<dbReference type="HOGENOM" id="CLU_140166_1_0_11"/>
<evidence type="ECO:0000313" key="2">
    <source>
        <dbReference type="EMBL" id="AJW78432.1"/>
    </source>
</evidence>
<evidence type="ECO:0000256" key="1">
    <source>
        <dbReference type="SAM" id="Phobius"/>
    </source>
</evidence>